<protein>
    <submittedName>
        <fullName evidence="2">Fructosamine kinase family protein</fullName>
    </submittedName>
</protein>
<evidence type="ECO:0000256" key="1">
    <source>
        <dbReference type="PIRNR" id="PIRNR006221"/>
    </source>
</evidence>
<dbReference type="PANTHER" id="PTHR12149:SF8">
    <property type="entry name" value="PROTEIN-RIBULOSAMINE 3-KINASE"/>
    <property type="match status" value="1"/>
</dbReference>
<dbReference type="Gene3D" id="3.30.200.20">
    <property type="entry name" value="Phosphorylase Kinase, domain 1"/>
    <property type="match status" value="1"/>
</dbReference>
<dbReference type="Pfam" id="PF03881">
    <property type="entry name" value="Fructosamin_kin"/>
    <property type="match status" value="1"/>
</dbReference>
<evidence type="ECO:0000313" key="2">
    <source>
        <dbReference type="EMBL" id="MFC6085879.1"/>
    </source>
</evidence>
<gene>
    <name evidence="2" type="ORF">ACFP1K_32260</name>
</gene>
<dbReference type="InterPro" id="IPR011009">
    <property type="entry name" value="Kinase-like_dom_sf"/>
</dbReference>
<evidence type="ECO:0000313" key="3">
    <source>
        <dbReference type="Proteomes" id="UP001596137"/>
    </source>
</evidence>
<keyword evidence="1 2" id="KW-0418">Kinase</keyword>
<dbReference type="GO" id="GO:0016301">
    <property type="term" value="F:kinase activity"/>
    <property type="evidence" value="ECO:0007669"/>
    <property type="project" value="UniProtKB-KW"/>
</dbReference>
<dbReference type="Proteomes" id="UP001596137">
    <property type="component" value="Unassembled WGS sequence"/>
</dbReference>
<comment type="caution">
    <text evidence="2">The sequence shown here is derived from an EMBL/GenBank/DDBJ whole genome shotgun (WGS) entry which is preliminary data.</text>
</comment>
<reference evidence="3" key="1">
    <citation type="journal article" date="2019" name="Int. J. Syst. Evol. Microbiol.">
        <title>The Global Catalogue of Microorganisms (GCM) 10K type strain sequencing project: providing services to taxonomists for standard genome sequencing and annotation.</title>
        <authorList>
            <consortium name="The Broad Institute Genomics Platform"/>
            <consortium name="The Broad Institute Genome Sequencing Center for Infectious Disease"/>
            <person name="Wu L."/>
            <person name="Ma J."/>
        </authorList>
    </citation>
    <scope>NUCLEOTIDE SEQUENCE [LARGE SCALE GENOMIC DNA]</scope>
    <source>
        <strain evidence="3">JCM 30346</strain>
    </source>
</reference>
<dbReference type="PANTHER" id="PTHR12149">
    <property type="entry name" value="FRUCTOSAMINE 3 KINASE-RELATED PROTEIN"/>
    <property type="match status" value="1"/>
</dbReference>
<keyword evidence="1" id="KW-0808">Transferase</keyword>
<dbReference type="InterPro" id="IPR016477">
    <property type="entry name" value="Fructo-/Ketosamine-3-kinase"/>
</dbReference>
<accession>A0ABW1NR90</accession>
<sequence length="270" mass="28686">MRTVRSLGRSHAWELREAESPEWGRVFVKTDATSGSAAVFAAEAAGLRWLGEAGAVGVAEVLEVTGERLVVSWVEAGVASARTAEGFGRGLARLHAAGAEGFGAPWAGFIARIPMDNRPVGAWAEFYAVRRLAPFVRAARDAGRLSARDAGVLDRVAERLPAVAGPAEPPARIHGDLWSGNVMWVADGAVLVDPAAHGGHRETDLAMLALFGLPRLGAVLAAYQEETPLADGWRERVPLHQLHPLLVHVCLYGGSYRDSLLDAAARVLAL</sequence>
<dbReference type="EMBL" id="JBHSRF010000071">
    <property type="protein sequence ID" value="MFC6085879.1"/>
    <property type="molecule type" value="Genomic_DNA"/>
</dbReference>
<dbReference type="PIRSF" id="PIRSF006221">
    <property type="entry name" value="Ketosamine-3-kinase"/>
    <property type="match status" value="1"/>
</dbReference>
<organism evidence="2 3">
    <name type="scientific">Sphaerisporangium aureirubrum</name>
    <dbReference type="NCBI Taxonomy" id="1544736"/>
    <lineage>
        <taxon>Bacteria</taxon>
        <taxon>Bacillati</taxon>
        <taxon>Actinomycetota</taxon>
        <taxon>Actinomycetes</taxon>
        <taxon>Streptosporangiales</taxon>
        <taxon>Streptosporangiaceae</taxon>
        <taxon>Sphaerisporangium</taxon>
    </lineage>
</organism>
<dbReference type="SUPFAM" id="SSF56112">
    <property type="entry name" value="Protein kinase-like (PK-like)"/>
    <property type="match status" value="1"/>
</dbReference>
<keyword evidence="3" id="KW-1185">Reference proteome</keyword>
<comment type="similarity">
    <text evidence="1">Belongs to the fructosamine kinase family.</text>
</comment>
<name>A0ABW1NR90_9ACTN</name>
<dbReference type="Gene3D" id="1.10.510.10">
    <property type="entry name" value="Transferase(Phosphotransferase) domain 1"/>
    <property type="match status" value="1"/>
</dbReference>
<dbReference type="RefSeq" id="WP_380760481.1">
    <property type="nucleotide sequence ID" value="NZ_JBHSRF010000071.1"/>
</dbReference>
<dbReference type="Gene3D" id="1.20.1270.240">
    <property type="match status" value="1"/>
</dbReference>
<proteinExistence type="inferred from homology"/>